<gene>
    <name evidence="3" type="ORF">BXT86_02095</name>
</gene>
<dbReference type="Gene3D" id="1.10.10.1320">
    <property type="entry name" value="Anti-sigma factor, zinc-finger domain"/>
    <property type="match status" value="1"/>
</dbReference>
<dbReference type="InterPro" id="IPR041916">
    <property type="entry name" value="Anti_sigma_zinc_sf"/>
</dbReference>
<dbReference type="InterPro" id="IPR027383">
    <property type="entry name" value="Znf_put"/>
</dbReference>
<keyword evidence="1" id="KW-0472">Membrane</keyword>
<evidence type="ECO:0000259" key="2">
    <source>
        <dbReference type="Pfam" id="PF13490"/>
    </source>
</evidence>
<dbReference type="Pfam" id="PF13490">
    <property type="entry name" value="zf-HC2"/>
    <property type="match status" value="1"/>
</dbReference>
<dbReference type="Proteomes" id="UP000191663">
    <property type="component" value="Unassembled WGS sequence"/>
</dbReference>
<dbReference type="EMBL" id="MUKB01000026">
    <property type="protein sequence ID" value="OPX18266.1"/>
    <property type="molecule type" value="Genomic_DNA"/>
</dbReference>
<organism evidence="3 4">
    <name type="scientific">candidate division WOR-3 bacterium 4484_100</name>
    <dbReference type="NCBI Taxonomy" id="1936077"/>
    <lineage>
        <taxon>Bacteria</taxon>
        <taxon>Bacteria division WOR-3</taxon>
    </lineage>
</organism>
<feature type="transmembrane region" description="Helical" evidence="1">
    <location>
        <begin position="86"/>
        <end position="105"/>
    </location>
</feature>
<name>A0A1V4QHQ7_UNCW3</name>
<feature type="domain" description="Putative zinc-finger" evidence="2">
    <location>
        <begin position="4"/>
        <end position="37"/>
    </location>
</feature>
<keyword evidence="1" id="KW-1133">Transmembrane helix</keyword>
<reference evidence="4" key="1">
    <citation type="submission" date="2017-01" db="EMBL/GenBank/DDBJ databases">
        <title>Novel pathways for hydrocarbon cycling and metabolic interdependencies in hydrothermal sediment communities.</title>
        <authorList>
            <person name="Dombrowski N."/>
            <person name="Seitz K."/>
            <person name="Teske A."/>
            <person name="Baker B."/>
        </authorList>
    </citation>
    <scope>NUCLEOTIDE SEQUENCE [LARGE SCALE GENOMIC DNA]</scope>
</reference>
<sequence length="186" mass="22050">MRQCRKYRDKLLDYIEQELSQKEQAELMEHLKHCPECKREYEALSNLYQMLENDEVELPAPQFFERLKERVRQQEFRPRSRPLWNYLKIFLPVAATAVLLFILLAPKPQSVEISVFVSDLLDDNEIACLAIDGVVDEDLIDELVSIEEHLTDNLDDMLNDLTLQQKTQLLKELYKKYEFDTRTKGI</sequence>
<evidence type="ECO:0000313" key="4">
    <source>
        <dbReference type="Proteomes" id="UP000191663"/>
    </source>
</evidence>
<protein>
    <recommendedName>
        <fullName evidence="2">Putative zinc-finger domain-containing protein</fullName>
    </recommendedName>
</protein>
<accession>A0A1V4QHQ7</accession>
<proteinExistence type="predicted"/>
<evidence type="ECO:0000313" key="3">
    <source>
        <dbReference type="EMBL" id="OPX18266.1"/>
    </source>
</evidence>
<comment type="caution">
    <text evidence="3">The sequence shown here is derived from an EMBL/GenBank/DDBJ whole genome shotgun (WGS) entry which is preliminary data.</text>
</comment>
<dbReference type="AlphaFoldDB" id="A0A1V4QHQ7"/>
<evidence type="ECO:0000256" key="1">
    <source>
        <dbReference type="SAM" id="Phobius"/>
    </source>
</evidence>
<keyword evidence="1" id="KW-0812">Transmembrane</keyword>